<dbReference type="Proteomes" id="UP001165368">
    <property type="component" value="Unassembled WGS sequence"/>
</dbReference>
<keyword evidence="3" id="KW-1185">Reference proteome</keyword>
<dbReference type="RefSeq" id="WP_237824887.1">
    <property type="nucleotide sequence ID" value="NZ_JAKLTQ010000019.1"/>
</dbReference>
<name>A0ABS9LBB0_9MICC</name>
<accession>A0ABS9LBB0</accession>
<gene>
    <name evidence="2" type="ORF">LVY72_18975</name>
</gene>
<evidence type="ECO:0008006" key="4">
    <source>
        <dbReference type="Google" id="ProtNLM"/>
    </source>
</evidence>
<proteinExistence type="predicted"/>
<feature type="compositionally biased region" description="Low complexity" evidence="1">
    <location>
        <begin position="40"/>
        <end position="67"/>
    </location>
</feature>
<evidence type="ECO:0000313" key="3">
    <source>
        <dbReference type="Proteomes" id="UP001165368"/>
    </source>
</evidence>
<evidence type="ECO:0000256" key="1">
    <source>
        <dbReference type="SAM" id="MobiDB-lite"/>
    </source>
</evidence>
<comment type="caution">
    <text evidence="2">The sequence shown here is derived from an EMBL/GenBank/DDBJ whole genome shotgun (WGS) entry which is preliminary data.</text>
</comment>
<dbReference type="EMBL" id="JAKLTQ010000019">
    <property type="protein sequence ID" value="MCG2623979.1"/>
    <property type="molecule type" value="Genomic_DNA"/>
</dbReference>
<protein>
    <recommendedName>
        <fullName evidence="4">FMN-binding domain-containing protein</fullName>
    </recommendedName>
</protein>
<evidence type="ECO:0000313" key="2">
    <source>
        <dbReference type="EMBL" id="MCG2623979.1"/>
    </source>
</evidence>
<reference evidence="2" key="1">
    <citation type="submission" date="2022-01" db="EMBL/GenBank/DDBJ databases">
        <authorList>
            <person name="Jo J.-H."/>
            <person name="Im W.-T."/>
        </authorList>
    </citation>
    <scope>NUCLEOTIDE SEQUENCE</scope>
    <source>
        <strain evidence="2">I2-34</strain>
    </source>
</reference>
<dbReference type="PROSITE" id="PS51257">
    <property type="entry name" value="PROKAR_LIPOPROTEIN"/>
    <property type="match status" value="1"/>
</dbReference>
<feature type="compositionally biased region" description="Polar residues" evidence="1">
    <location>
        <begin position="73"/>
        <end position="86"/>
    </location>
</feature>
<sequence>MPRPVTEAARTRTGNYVIAAAAGVALLGAAGCSSGGTGAGSAAEPATTAPAAQGQQPQASGGASGYADGTYSADGQYQSPGGTETIGITMTLQSGTVTDVQAQTRPSNPNTRRFQGEFASGIAGQVVGKKLDELNVSKVAGSSLTSGGFKDAVEKIKAEASR</sequence>
<feature type="region of interest" description="Disordered" evidence="1">
    <location>
        <begin position="33"/>
        <end position="86"/>
    </location>
</feature>
<organism evidence="2 3">
    <name type="scientific">Arthrobacter hankyongi</name>
    <dbReference type="NCBI Taxonomy" id="2904801"/>
    <lineage>
        <taxon>Bacteria</taxon>
        <taxon>Bacillati</taxon>
        <taxon>Actinomycetota</taxon>
        <taxon>Actinomycetes</taxon>
        <taxon>Micrococcales</taxon>
        <taxon>Micrococcaceae</taxon>
        <taxon>Arthrobacter</taxon>
    </lineage>
</organism>